<reference evidence="1" key="1">
    <citation type="submission" date="2019-06" db="EMBL/GenBank/DDBJ databases">
        <title>Complete genome sequence of Methanobrevibacter arboriphilus strain SA.</title>
        <authorList>
            <person name="Asakawa S."/>
        </authorList>
    </citation>
    <scope>NUCLEOTIDE SEQUENCE</scope>
    <source>
        <strain evidence="1">SA</strain>
    </source>
</reference>
<dbReference type="EMBL" id="AP019779">
    <property type="protein sequence ID" value="BBL61550.1"/>
    <property type="molecule type" value="Genomic_DNA"/>
</dbReference>
<name>A0ACA8R1U7_METAZ</name>
<organism evidence="1 2">
    <name type="scientific">Methanobrevibacter arboriphilus</name>
    <dbReference type="NCBI Taxonomy" id="39441"/>
    <lineage>
        <taxon>Archaea</taxon>
        <taxon>Methanobacteriati</taxon>
        <taxon>Methanobacteriota</taxon>
        <taxon>Methanomada group</taxon>
        <taxon>Methanobacteria</taxon>
        <taxon>Methanobacteriales</taxon>
        <taxon>Methanobacteriaceae</taxon>
        <taxon>Methanobrevibacter</taxon>
    </lineage>
</organism>
<dbReference type="Proteomes" id="UP000825015">
    <property type="component" value="Chromosome"/>
</dbReference>
<sequence>MNFETELMYLKERIEKAESLDDLEYLRRTNEKKYWWTSILITGLFYGLNGKVGKMILGWIVGVITLGIYSLYLIYTSYKDQKEFNDQMEFYILNRKKELEKTNISSTNNSIVSDEDNNLNFCPSCGNEVEPEIKFCGNCGTKIGE</sequence>
<keyword evidence="2" id="KW-1185">Reference proteome</keyword>
<gene>
    <name evidence="1" type="ORF">MarbSA_05900</name>
</gene>
<proteinExistence type="predicted"/>
<protein>
    <submittedName>
        <fullName evidence="1">Uncharacterized protein</fullName>
    </submittedName>
</protein>
<evidence type="ECO:0000313" key="2">
    <source>
        <dbReference type="Proteomes" id="UP000825015"/>
    </source>
</evidence>
<evidence type="ECO:0000313" key="1">
    <source>
        <dbReference type="EMBL" id="BBL61550.1"/>
    </source>
</evidence>
<accession>A0ACA8R1U7</accession>